<dbReference type="AlphaFoldDB" id="A0A8E2QH50"/>
<organism evidence="1 2">
    <name type="scientific">Stutzerimonas degradans</name>
    <dbReference type="NCBI Taxonomy" id="2968968"/>
    <lineage>
        <taxon>Bacteria</taxon>
        <taxon>Pseudomonadati</taxon>
        <taxon>Pseudomonadota</taxon>
        <taxon>Gammaproteobacteria</taxon>
        <taxon>Pseudomonadales</taxon>
        <taxon>Pseudomonadaceae</taxon>
        <taxon>Stutzerimonas</taxon>
    </lineage>
</organism>
<keyword evidence="2" id="KW-1185">Reference proteome</keyword>
<comment type="caution">
    <text evidence="1">The sequence shown here is derived from an EMBL/GenBank/DDBJ whole genome shotgun (WGS) entry which is preliminary data.</text>
</comment>
<reference evidence="1 2" key="1">
    <citation type="submission" date="2018-01" db="EMBL/GenBank/DDBJ databases">
        <title>Denitrification phenotypes of diverse strains of Pseudomonas stutzeri.</title>
        <authorList>
            <person name="Milligan D.A."/>
            <person name="Bergaust L."/>
            <person name="Bakken L.R."/>
            <person name="Frostegard A."/>
        </authorList>
    </citation>
    <scope>NUCLEOTIDE SEQUENCE [LARGE SCALE GENOMIC DNA]</scope>
    <source>
        <strain evidence="1 2">DSM 50238</strain>
    </source>
</reference>
<protein>
    <submittedName>
        <fullName evidence="1">Uncharacterized protein</fullName>
    </submittedName>
</protein>
<evidence type="ECO:0000313" key="2">
    <source>
        <dbReference type="Proteomes" id="UP000235881"/>
    </source>
</evidence>
<proteinExistence type="predicted"/>
<dbReference type="EMBL" id="POUK01000001">
    <property type="protein sequence ID" value="PNF77944.1"/>
    <property type="molecule type" value="Genomic_DNA"/>
</dbReference>
<accession>A0A8E2QH50</accession>
<dbReference type="RefSeq" id="WP_102827417.1">
    <property type="nucleotide sequence ID" value="NZ_CP065721.1"/>
</dbReference>
<name>A0A8E2QH50_9GAMM</name>
<gene>
    <name evidence="1" type="ORF">CXK95_01220</name>
</gene>
<dbReference type="Proteomes" id="UP000235881">
    <property type="component" value="Unassembled WGS sequence"/>
</dbReference>
<sequence length="104" mass="11098">MFGALVDDMDAAIIASLNDGTADYADATGIPVAAGITVIIERNLERVGADGMFIAIPLAVTWRKSALDCGARGGVFTFQRCRYVVEEIVSDDGHWITAACMESR</sequence>
<evidence type="ECO:0000313" key="1">
    <source>
        <dbReference type="EMBL" id="PNF77944.1"/>
    </source>
</evidence>